<feature type="transmembrane region" description="Helical" evidence="6">
    <location>
        <begin position="39"/>
        <end position="59"/>
    </location>
</feature>
<reference evidence="7 8" key="1">
    <citation type="journal article" date="2015" name="Infect. Genet. Evol.">
        <title>Genomic sequences of six botulinum neurotoxin-producing strains representing three clostridial species illustrate the mobility and diversity of botulinum neurotoxin genes.</title>
        <authorList>
            <person name="Smith T.J."/>
            <person name="Hill K.K."/>
            <person name="Xie G."/>
            <person name="Foley B.T."/>
            <person name="Williamson C.H."/>
            <person name="Foster J.T."/>
            <person name="Johnson S.L."/>
            <person name="Chertkov O."/>
            <person name="Teshima H."/>
            <person name="Gibbons H.S."/>
            <person name="Johnsky L.A."/>
            <person name="Karavis M.A."/>
            <person name="Smith L.A."/>
        </authorList>
    </citation>
    <scope>NUCLEOTIDE SEQUENCE [LARGE SCALE GENOMIC DNA]</scope>
    <source>
        <strain evidence="7 8">CDC 2741</strain>
    </source>
</reference>
<keyword evidence="8" id="KW-1185">Reference proteome</keyword>
<evidence type="ECO:0000256" key="5">
    <source>
        <dbReference type="ARBA" id="ARBA00023136"/>
    </source>
</evidence>
<dbReference type="RefSeq" id="WP_202812763.1">
    <property type="nucleotide sequence ID" value="NZ_AYSO01000017.1"/>
</dbReference>
<gene>
    <name evidence="7" type="ORF">U732_1720</name>
</gene>
<evidence type="ECO:0000313" key="7">
    <source>
        <dbReference type="EMBL" id="KIE46438.1"/>
    </source>
</evidence>
<evidence type="ECO:0000256" key="4">
    <source>
        <dbReference type="ARBA" id="ARBA00022989"/>
    </source>
</evidence>
<feature type="transmembrane region" description="Helical" evidence="6">
    <location>
        <begin position="219"/>
        <end position="236"/>
    </location>
</feature>
<accession>A0A0C1U4F0</accession>
<keyword evidence="3 6" id="KW-0812">Transmembrane</keyword>
<evidence type="ECO:0000256" key="3">
    <source>
        <dbReference type="ARBA" id="ARBA00022692"/>
    </source>
</evidence>
<dbReference type="Pfam" id="PF02361">
    <property type="entry name" value="CbiQ"/>
    <property type="match status" value="1"/>
</dbReference>
<comment type="subcellular location">
    <subcellularLocation>
        <location evidence="1">Membrane</location>
        <topology evidence="1">Multi-pass membrane protein</topology>
    </subcellularLocation>
</comment>
<dbReference type="PANTHER" id="PTHR34857:SF2">
    <property type="entry name" value="SLL0384 PROTEIN"/>
    <property type="match status" value="1"/>
</dbReference>
<dbReference type="InterPro" id="IPR003339">
    <property type="entry name" value="ABC/ECF_trnsptr_transmembrane"/>
</dbReference>
<dbReference type="AlphaFoldDB" id="A0A0C1U4F0"/>
<keyword evidence="4 6" id="KW-1133">Transmembrane helix</keyword>
<dbReference type="PANTHER" id="PTHR34857">
    <property type="entry name" value="SLL0384 PROTEIN"/>
    <property type="match status" value="1"/>
</dbReference>
<keyword evidence="2" id="KW-1003">Cell membrane</keyword>
<evidence type="ECO:0000313" key="8">
    <source>
        <dbReference type="Proteomes" id="UP000031366"/>
    </source>
</evidence>
<dbReference type="STRING" id="29341.RSJ17_16910"/>
<evidence type="ECO:0000256" key="2">
    <source>
        <dbReference type="ARBA" id="ARBA00022475"/>
    </source>
</evidence>
<dbReference type="CDD" id="cd16914">
    <property type="entry name" value="EcfT"/>
    <property type="match status" value="1"/>
</dbReference>
<dbReference type="Proteomes" id="UP000031366">
    <property type="component" value="Unassembled WGS sequence"/>
</dbReference>
<sequence>MLNNKVEFKASKPDPRVLIFQVIVVSSLNFVINRPIELLFLFIVMDILMIFQGMTSMAIRSTVTYIFLYIGNTLLIYLEVPLITMMFTTLIFLCLRLFPVYMACIILLEKVYMDELLYALEKMHIPKVVILPLAVVYRYIPTIKDEIKQVRESLKMRGINTSFIGMITHPISAVENFMIPLLIRSGKISEELSAASLCKGLDTEHKRTSCAEVNFQIRDAIYCLGCIVISSLFIVIHNSNIFI</sequence>
<name>A0A0C1U4F0_9CLOT</name>
<dbReference type="InterPro" id="IPR051611">
    <property type="entry name" value="ECF_transporter_component"/>
</dbReference>
<dbReference type="EMBL" id="AYSO01000017">
    <property type="protein sequence ID" value="KIE46438.1"/>
    <property type="molecule type" value="Genomic_DNA"/>
</dbReference>
<dbReference type="GO" id="GO:0005886">
    <property type="term" value="C:plasma membrane"/>
    <property type="evidence" value="ECO:0007669"/>
    <property type="project" value="UniProtKB-ARBA"/>
</dbReference>
<evidence type="ECO:0000256" key="6">
    <source>
        <dbReference type="SAM" id="Phobius"/>
    </source>
</evidence>
<organism evidence="7 8">
    <name type="scientific">Clostridium argentinense CDC 2741</name>
    <dbReference type="NCBI Taxonomy" id="1418104"/>
    <lineage>
        <taxon>Bacteria</taxon>
        <taxon>Bacillati</taxon>
        <taxon>Bacillota</taxon>
        <taxon>Clostridia</taxon>
        <taxon>Eubacteriales</taxon>
        <taxon>Clostridiaceae</taxon>
        <taxon>Clostridium</taxon>
    </lineage>
</organism>
<proteinExistence type="predicted"/>
<feature type="transmembrane region" description="Helical" evidence="6">
    <location>
        <begin position="15"/>
        <end position="32"/>
    </location>
</feature>
<comment type="caution">
    <text evidence="7">The sequence shown here is derived from an EMBL/GenBank/DDBJ whole genome shotgun (WGS) entry which is preliminary data.</text>
</comment>
<keyword evidence="5 6" id="KW-0472">Membrane</keyword>
<evidence type="ECO:0000256" key="1">
    <source>
        <dbReference type="ARBA" id="ARBA00004141"/>
    </source>
</evidence>
<protein>
    <submittedName>
        <fullName evidence="7">Cobalt transport family protein</fullName>
    </submittedName>
</protein>